<reference evidence="2 3" key="1">
    <citation type="submission" date="2020-10" db="EMBL/GenBank/DDBJ databases">
        <title>Connecting structure to function with the recovery of over 1000 high-quality activated sludge metagenome-assembled genomes encoding full-length rRNA genes using long-read sequencing.</title>
        <authorList>
            <person name="Singleton C.M."/>
            <person name="Petriglieri F."/>
            <person name="Kristensen J.M."/>
            <person name="Kirkegaard R.H."/>
            <person name="Michaelsen T.Y."/>
            <person name="Andersen M.H."/>
            <person name="Karst S.M."/>
            <person name="Dueholm M.S."/>
            <person name="Nielsen P.H."/>
            <person name="Albertsen M."/>
        </authorList>
    </citation>
    <scope>NUCLEOTIDE SEQUENCE [LARGE SCALE GENOMIC DNA]</scope>
    <source>
        <strain evidence="2">EsbW_18-Q3-R4-48_BATAC.285</strain>
    </source>
</reference>
<dbReference type="SUPFAM" id="SSF52540">
    <property type="entry name" value="P-loop containing nucleoside triphosphate hydrolases"/>
    <property type="match status" value="1"/>
</dbReference>
<feature type="domain" description="NadR/Ttd14 AAA" evidence="1">
    <location>
        <begin position="5"/>
        <end position="172"/>
    </location>
</feature>
<evidence type="ECO:0000313" key="3">
    <source>
        <dbReference type="Proteomes" id="UP000697998"/>
    </source>
</evidence>
<dbReference type="InterPro" id="IPR027417">
    <property type="entry name" value="P-loop_NTPase"/>
</dbReference>
<evidence type="ECO:0000313" key="2">
    <source>
        <dbReference type="EMBL" id="MBK7674554.1"/>
    </source>
</evidence>
<comment type="caution">
    <text evidence="2">The sequence shown here is derived from an EMBL/GenBank/DDBJ whole genome shotgun (WGS) entry which is preliminary data.</text>
</comment>
<protein>
    <submittedName>
        <fullName evidence="2">AAA family ATPase</fullName>
    </submittedName>
</protein>
<dbReference type="EMBL" id="JADJMH010000005">
    <property type="protein sequence ID" value="MBK7674554.1"/>
    <property type="molecule type" value="Genomic_DNA"/>
</dbReference>
<accession>A0A935PXY7</accession>
<dbReference type="Pfam" id="PF13521">
    <property type="entry name" value="AAA_28"/>
    <property type="match status" value="1"/>
</dbReference>
<proteinExistence type="predicted"/>
<dbReference type="Gene3D" id="3.40.50.300">
    <property type="entry name" value="P-loop containing nucleotide triphosphate hydrolases"/>
    <property type="match status" value="1"/>
</dbReference>
<gene>
    <name evidence="2" type="ORF">IPJ27_07135</name>
</gene>
<dbReference type="AlphaFoldDB" id="A0A935PXY7"/>
<dbReference type="Proteomes" id="UP000697998">
    <property type="component" value="Unassembled WGS sequence"/>
</dbReference>
<dbReference type="InterPro" id="IPR038727">
    <property type="entry name" value="NadR/Ttd14_AAA_dom"/>
</dbReference>
<name>A0A935PXY7_9PROT</name>
<evidence type="ECO:0000259" key="1">
    <source>
        <dbReference type="Pfam" id="PF13521"/>
    </source>
</evidence>
<sequence>MIWIGVSGAHGVGKSTVISGVENILGNKITVVREVARSVMARGFALGKDADTDSYVALVAEYIKARVLARNHRSQVVIFDRTILDTLSYAMVNLTCGQAVPEHVIDLLEAAWLEEKSSFAEYIFVPIEFEEVARDGRVKDESYRQFVSDKITLNLGLSNVAFSELNGNREQRVGQFISIIYRYL</sequence>
<organism evidence="2 3">
    <name type="scientific">Candidatus Accumulibacter proximus</name>
    <dbReference type="NCBI Taxonomy" id="2954385"/>
    <lineage>
        <taxon>Bacteria</taxon>
        <taxon>Pseudomonadati</taxon>
        <taxon>Pseudomonadota</taxon>
        <taxon>Betaproteobacteria</taxon>
        <taxon>Candidatus Accumulibacter</taxon>
    </lineage>
</organism>